<protein>
    <submittedName>
        <fullName evidence="3">Amidohydrolase</fullName>
    </submittedName>
</protein>
<sequence length="439" mass="47576">MVNKMTVDEQALAQRLMNYRREFHRYPESAWCEFFTTSRIAGVLQSQGYELFFSDAIIARNTIMGRDDANVIKAQERAISWGAELDHLAQMNGITGVGALLDTGRPGPVIALRFDIDAVDVMESQDDSHRPRFLGFASLAPGVAHACGHDAHAAIGLGIAESLAANKNTLCGKIKLLFQPAEEGCRAGKAIAESGWLDDVDYFIAAHIGMNVPSGTLVCDPQHFLCSSKFDLHFKGKPAHAGIEPNAGRNALAAACTAVSQMLAIPRHRDGMTRVNVGQLHAGDGRNVIPANAVLMGETRGENRELNSYMYQQVEQIAQAAAMMHGVKVDIKAQGEAIGLHNDQEMVELLGRLGPYSGFAKVVREKDFGASEDASYLVDRVQGNGGKAIYCLVGSDLTAGHHNGDFDIDESRMLPAVKLFLNAIEHLQGETIHKEEEVA</sequence>
<dbReference type="Proteomes" id="UP000738517">
    <property type="component" value="Unassembled WGS sequence"/>
</dbReference>
<reference evidence="3 4" key="1">
    <citation type="journal article" date="2017" name="Int. J. Syst. Evol. Microbiol.">
        <title>Photobacterium alginatilyticum sp. nov., a marine bacterium isolated from bottom seawater.</title>
        <authorList>
            <person name="Wang X."/>
            <person name="Wang Y."/>
            <person name="Yang X."/>
            <person name="Sun H."/>
            <person name="Li B."/>
            <person name="Zhang X.H."/>
        </authorList>
    </citation>
    <scope>NUCLEOTIDE SEQUENCE [LARGE SCALE GENOMIC DNA]</scope>
    <source>
        <strain evidence="3 4">P03D4</strain>
    </source>
</reference>
<name>A0ABW9YR82_9GAMM</name>
<comment type="caution">
    <text evidence="3">The sequence shown here is derived from an EMBL/GenBank/DDBJ whole genome shotgun (WGS) entry which is preliminary data.</text>
</comment>
<dbReference type="InterPro" id="IPR052030">
    <property type="entry name" value="Peptidase_M20/M20A_hydrolases"/>
</dbReference>
<evidence type="ECO:0000256" key="1">
    <source>
        <dbReference type="ARBA" id="ARBA00022801"/>
    </source>
</evidence>
<dbReference type="InterPro" id="IPR036264">
    <property type="entry name" value="Bact_exopeptidase_dim_dom"/>
</dbReference>
<dbReference type="SUPFAM" id="SSF53187">
    <property type="entry name" value="Zn-dependent exopeptidases"/>
    <property type="match status" value="1"/>
</dbReference>
<organism evidence="3 4">
    <name type="scientific">Photobacterium alginatilyticum</name>
    <dbReference type="NCBI Taxonomy" id="1775171"/>
    <lineage>
        <taxon>Bacteria</taxon>
        <taxon>Pseudomonadati</taxon>
        <taxon>Pseudomonadota</taxon>
        <taxon>Gammaproteobacteria</taxon>
        <taxon>Vibrionales</taxon>
        <taxon>Vibrionaceae</taxon>
        <taxon>Photobacterium</taxon>
    </lineage>
</organism>
<dbReference type="InterPro" id="IPR017439">
    <property type="entry name" value="Amidohydrolase"/>
</dbReference>
<dbReference type="InterPro" id="IPR011650">
    <property type="entry name" value="Peptidase_M20_dimer"/>
</dbReference>
<dbReference type="PIRSF" id="PIRSF005962">
    <property type="entry name" value="Pept_M20D_amidohydro"/>
    <property type="match status" value="1"/>
</dbReference>
<dbReference type="NCBIfam" id="TIGR01891">
    <property type="entry name" value="amidohydrolases"/>
    <property type="match status" value="1"/>
</dbReference>
<dbReference type="InterPro" id="IPR002933">
    <property type="entry name" value="Peptidase_M20"/>
</dbReference>
<dbReference type="Pfam" id="PF01546">
    <property type="entry name" value="Peptidase_M20"/>
    <property type="match status" value="1"/>
</dbReference>
<dbReference type="Pfam" id="PF07687">
    <property type="entry name" value="M20_dimer"/>
    <property type="match status" value="1"/>
</dbReference>
<evidence type="ECO:0000313" key="4">
    <source>
        <dbReference type="Proteomes" id="UP000738517"/>
    </source>
</evidence>
<dbReference type="PANTHER" id="PTHR30575">
    <property type="entry name" value="PEPTIDASE M20"/>
    <property type="match status" value="1"/>
</dbReference>
<evidence type="ECO:0000313" key="3">
    <source>
        <dbReference type="EMBL" id="NBI56087.1"/>
    </source>
</evidence>
<gene>
    <name evidence="3" type="ORF">EIZ48_26630</name>
</gene>
<keyword evidence="1" id="KW-0378">Hydrolase</keyword>
<dbReference type="PANTHER" id="PTHR30575:SF3">
    <property type="entry name" value="PEPTIDASE M20 DIMERISATION DOMAIN-CONTAINING PROTEIN"/>
    <property type="match status" value="1"/>
</dbReference>
<dbReference type="Gene3D" id="3.40.630.10">
    <property type="entry name" value="Zn peptidases"/>
    <property type="match status" value="2"/>
</dbReference>
<accession>A0ABW9YR82</accession>
<keyword evidence="4" id="KW-1185">Reference proteome</keyword>
<evidence type="ECO:0000259" key="2">
    <source>
        <dbReference type="Pfam" id="PF07687"/>
    </source>
</evidence>
<proteinExistence type="predicted"/>
<dbReference type="SUPFAM" id="SSF55031">
    <property type="entry name" value="Bacterial exopeptidase dimerisation domain"/>
    <property type="match status" value="1"/>
</dbReference>
<feature type="domain" description="Peptidase M20 dimerisation" evidence="2">
    <location>
        <begin position="229"/>
        <end position="318"/>
    </location>
</feature>
<dbReference type="EMBL" id="RSEJ01000045">
    <property type="protein sequence ID" value="NBI56087.1"/>
    <property type="molecule type" value="Genomic_DNA"/>
</dbReference>